<sequence length="83" mass="8971">PNKPAQNLVQTTYNGSKSNRKTYQAVANQAAKNSYRPDIRSAAVERASAVKRSNKPVKPDHEHKLRGNKAKKAAAAAAASEEN</sequence>
<feature type="non-terminal residue" evidence="3">
    <location>
        <position position="1"/>
    </location>
</feature>
<dbReference type="EMBL" id="JABEYC010000014">
    <property type="protein sequence ID" value="KAF4984542.1"/>
    <property type="molecule type" value="Genomic_DNA"/>
</dbReference>
<protein>
    <recommendedName>
        <fullName evidence="2">Ribosomal eL28/Mak16 domain-containing protein</fullName>
    </recommendedName>
</protein>
<name>A0A8H4UVL8_9HYPO</name>
<evidence type="ECO:0000259" key="2">
    <source>
        <dbReference type="Pfam" id="PF01778"/>
    </source>
</evidence>
<dbReference type="OrthoDB" id="338850at2759"/>
<dbReference type="AlphaFoldDB" id="A0A8H4UVL8"/>
<dbReference type="Pfam" id="PF01778">
    <property type="entry name" value="Ribosomal_L28e"/>
    <property type="match status" value="1"/>
</dbReference>
<keyword evidence="4" id="KW-1185">Reference proteome</keyword>
<dbReference type="Gene3D" id="3.30.390.110">
    <property type="match status" value="1"/>
</dbReference>
<reference evidence="3" key="2">
    <citation type="submission" date="2020-05" db="EMBL/GenBank/DDBJ databases">
        <authorList>
            <person name="Kim H.-S."/>
            <person name="Proctor R.H."/>
            <person name="Brown D.W."/>
        </authorList>
    </citation>
    <scope>NUCLEOTIDE SEQUENCE</scope>
    <source>
        <strain evidence="3">NRRL 22465</strain>
    </source>
</reference>
<reference evidence="3" key="1">
    <citation type="journal article" date="2020" name="BMC Genomics">
        <title>Correction to: Identification and distribution of gene clusters required for synthesis of sphingolipid metabolism inhibitors in diverse species of the filamentous fungus Fusarium.</title>
        <authorList>
            <person name="Kim H.S."/>
            <person name="Lohmar J.M."/>
            <person name="Busman M."/>
            <person name="Brown D.W."/>
            <person name="Naumann T.A."/>
            <person name="Divon H.H."/>
            <person name="Lysoe E."/>
            <person name="Uhlig S."/>
            <person name="Proctor R.H."/>
        </authorList>
    </citation>
    <scope>NUCLEOTIDE SEQUENCE</scope>
    <source>
        <strain evidence="3">NRRL 22465</strain>
    </source>
</reference>
<feature type="compositionally biased region" description="Low complexity" evidence="1">
    <location>
        <begin position="73"/>
        <end position="83"/>
    </location>
</feature>
<proteinExistence type="predicted"/>
<evidence type="ECO:0000313" key="3">
    <source>
        <dbReference type="EMBL" id="KAF4984542.1"/>
    </source>
</evidence>
<dbReference type="Proteomes" id="UP000635477">
    <property type="component" value="Unassembled WGS sequence"/>
</dbReference>
<comment type="caution">
    <text evidence="3">The sequence shown here is derived from an EMBL/GenBank/DDBJ whole genome shotgun (WGS) entry which is preliminary data.</text>
</comment>
<accession>A0A8H4UVL8</accession>
<evidence type="ECO:0000313" key="4">
    <source>
        <dbReference type="Proteomes" id="UP000635477"/>
    </source>
</evidence>
<evidence type="ECO:0000256" key="1">
    <source>
        <dbReference type="SAM" id="MobiDB-lite"/>
    </source>
</evidence>
<feature type="domain" description="Ribosomal eL28/Mak16" evidence="2">
    <location>
        <begin position="2"/>
        <end position="53"/>
    </location>
</feature>
<organism evidence="3 4">
    <name type="scientific">Fusarium zealandicum</name>
    <dbReference type="NCBI Taxonomy" id="1053134"/>
    <lineage>
        <taxon>Eukaryota</taxon>
        <taxon>Fungi</taxon>
        <taxon>Dikarya</taxon>
        <taxon>Ascomycota</taxon>
        <taxon>Pezizomycotina</taxon>
        <taxon>Sordariomycetes</taxon>
        <taxon>Hypocreomycetidae</taxon>
        <taxon>Hypocreales</taxon>
        <taxon>Nectriaceae</taxon>
        <taxon>Fusarium</taxon>
        <taxon>Fusarium staphyleae species complex</taxon>
    </lineage>
</organism>
<dbReference type="InterPro" id="IPR029004">
    <property type="entry name" value="Ribosomal_eL28/Mak16"/>
</dbReference>
<gene>
    <name evidence="3" type="ORF">FZEAL_276</name>
</gene>
<feature type="region of interest" description="Disordered" evidence="1">
    <location>
        <begin position="45"/>
        <end position="83"/>
    </location>
</feature>